<evidence type="ECO:0000256" key="1">
    <source>
        <dbReference type="SAM" id="SignalP"/>
    </source>
</evidence>
<name>A0A4Y8AFQ8_9SPHI</name>
<dbReference type="EMBL" id="SNQG01000003">
    <property type="protein sequence ID" value="TEW66861.1"/>
    <property type="molecule type" value="Genomic_DNA"/>
</dbReference>
<evidence type="ECO:0000313" key="5">
    <source>
        <dbReference type="Proteomes" id="UP000297248"/>
    </source>
</evidence>
<feature type="domain" description="Haem-binding" evidence="2">
    <location>
        <begin position="13"/>
        <end position="148"/>
    </location>
</feature>
<comment type="caution">
    <text evidence="4">The sequence shown here is derived from an EMBL/GenBank/DDBJ whole genome shotgun (WGS) entry which is preliminary data.</text>
</comment>
<organism evidence="4 5">
    <name type="scientific">Mucilaginibacter phyllosphaerae</name>
    <dbReference type="NCBI Taxonomy" id="1812349"/>
    <lineage>
        <taxon>Bacteria</taxon>
        <taxon>Pseudomonadati</taxon>
        <taxon>Bacteroidota</taxon>
        <taxon>Sphingobacteriia</taxon>
        <taxon>Sphingobacteriales</taxon>
        <taxon>Sphingobacteriaceae</taxon>
        <taxon>Mucilaginibacter</taxon>
    </lineage>
</organism>
<reference evidence="4" key="2">
    <citation type="submission" date="2019-03" db="EMBL/GenBank/DDBJ databases">
        <authorList>
            <person name="Yan Y.-Q."/>
            <person name="Du Z.-J."/>
        </authorList>
    </citation>
    <scope>NUCLEOTIDE SEQUENCE</scope>
    <source>
        <strain evidence="4">PP-F2FG21</strain>
    </source>
</reference>
<reference evidence="4 5" key="1">
    <citation type="journal article" date="2016" name="Int. J. Syst. Evol. Microbiol.">
        <title>Proposal of Mucilaginibacter phyllosphaerae sp. nov. isolated from the phyllosphere of Galium album.</title>
        <authorList>
            <person name="Aydogan E.L."/>
            <person name="Busse H.J."/>
            <person name="Moser G."/>
            <person name="Muller C."/>
            <person name="Kampfer P."/>
            <person name="Glaeser S.P."/>
        </authorList>
    </citation>
    <scope>NUCLEOTIDE SEQUENCE [LARGE SCALE GENOMIC DNA]</scope>
    <source>
        <strain evidence="4 5">PP-F2FG21</strain>
    </source>
</reference>
<dbReference type="SMART" id="SM01235">
    <property type="entry name" value="Haem_bd"/>
    <property type="match status" value="1"/>
</dbReference>
<dbReference type="OrthoDB" id="196738at2"/>
<proteinExistence type="predicted"/>
<protein>
    <recommendedName>
        <fullName evidence="2">Haem-binding domain-containing protein</fullName>
    </recommendedName>
</protein>
<dbReference type="InterPro" id="IPR025992">
    <property type="entry name" value="Haem-bd"/>
</dbReference>
<keyword evidence="1" id="KW-0732">Signal</keyword>
<evidence type="ECO:0000313" key="4">
    <source>
        <dbReference type="EMBL" id="TEW66861.1"/>
    </source>
</evidence>
<reference evidence="3 6" key="3">
    <citation type="submission" date="2020-08" db="EMBL/GenBank/DDBJ databases">
        <title>Genomic Encyclopedia of Type Strains, Phase IV (KMG-IV): sequencing the most valuable type-strain genomes for metagenomic binning, comparative biology and taxonomic classification.</title>
        <authorList>
            <person name="Goeker M."/>
        </authorList>
    </citation>
    <scope>NUCLEOTIDE SEQUENCE [LARGE SCALE GENOMIC DNA]</scope>
    <source>
        <strain evidence="3 6">DSM 100995</strain>
    </source>
</reference>
<keyword evidence="6" id="KW-1185">Reference proteome</keyword>
<feature type="signal peptide" evidence="1">
    <location>
        <begin position="1"/>
        <end position="23"/>
    </location>
</feature>
<evidence type="ECO:0000313" key="3">
    <source>
        <dbReference type="EMBL" id="MBB3971238.1"/>
    </source>
</evidence>
<dbReference type="Pfam" id="PF14376">
    <property type="entry name" value="Haem_bd"/>
    <property type="match status" value="1"/>
</dbReference>
<sequence length="151" mass="17265">MKRMFKRLLGVALLLFTAIQFISRDHNETGNTPVHDISGVYHLPAGVGLILKRSCYDCHSNQTEYPWYARLQPVRLLMDRHVRDGKAELNFNAFGTYSARKQRSKLRAIGESLEEGSMPLSSYTLLHRDAILSKAEQILLMNWVKQTSDSL</sequence>
<dbReference type="RefSeq" id="WP_134336465.1">
    <property type="nucleotide sequence ID" value="NZ_BMCZ01000003.1"/>
</dbReference>
<evidence type="ECO:0000313" key="6">
    <source>
        <dbReference type="Proteomes" id="UP000583101"/>
    </source>
</evidence>
<evidence type="ECO:0000259" key="2">
    <source>
        <dbReference type="SMART" id="SM01235"/>
    </source>
</evidence>
<dbReference type="Proteomes" id="UP000583101">
    <property type="component" value="Unassembled WGS sequence"/>
</dbReference>
<gene>
    <name evidence="4" type="ORF">E2R65_10635</name>
    <name evidence="3" type="ORF">GGR35_003866</name>
</gene>
<dbReference type="Proteomes" id="UP000297248">
    <property type="component" value="Unassembled WGS sequence"/>
</dbReference>
<feature type="chain" id="PRO_5044616590" description="Haem-binding domain-containing protein" evidence="1">
    <location>
        <begin position="24"/>
        <end position="151"/>
    </location>
</feature>
<accession>A0A4Y8AFQ8</accession>
<dbReference type="AlphaFoldDB" id="A0A4Y8AFQ8"/>
<dbReference type="EMBL" id="JACIEG010000009">
    <property type="protein sequence ID" value="MBB3971238.1"/>
    <property type="molecule type" value="Genomic_DNA"/>
</dbReference>